<keyword evidence="3" id="KW-0862">Zinc</keyword>
<keyword evidence="2 4" id="KW-0863">Zinc-finger</keyword>
<evidence type="ECO:0000256" key="1">
    <source>
        <dbReference type="ARBA" id="ARBA00022723"/>
    </source>
</evidence>
<name>A0A1M2VTE7_TRAPU</name>
<dbReference type="Proteomes" id="UP000184267">
    <property type="component" value="Unassembled WGS sequence"/>
</dbReference>
<dbReference type="Gene3D" id="6.10.140.2220">
    <property type="match status" value="1"/>
</dbReference>
<dbReference type="GO" id="GO:0008270">
    <property type="term" value="F:zinc ion binding"/>
    <property type="evidence" value="ECO:0007669"/>
    <property type="project" value="UniProtKB-KW"/>
</dbReference>
<accession>A0A1M2VTE7</accession>
<dbReference type="EMBL" id="MNAD01000719">
    <property type="protein sequence ID" value="OJT10883.1"/>
    <property type="molecule type" value="Genomic_DNA"/>
</dbReference>
<evidence type="ECO:0000256" key="4">
    <source>
        <dbReference type="PROSITE-ProRule" id="PRU00134"/>
    </source>
</evidence>
<dbReference type="STRING" id="154538.A0A1M2VTE7"/>
<sequence length="310" mass="34085">MKRCAGCSATMYCSRECQKKAWPQHKAACRAQWVKDSEAAGGTGVSRDTAIAESPSPSGSVASLMAAINAWVEVHSYTLGLLATATVCMNGGFTLHFDREAPRTIFLDIEPLPTLAASLLSRRSDDNPAEGFLLCHTISVSKAQIDGGATPDQSVKYDWDMVREACRTMEAMLREHKGEDPTFVGVLSALYSVKHSPLLRHQPIAISRLPPTRGDMIDARTHAIFEDVRTLCVSAMSAGLVLHPPTAYGNGGPPSPHVGRLVHLRKKLEWEWTPVQDWDWGRAVAGGSFLRGQLKTKLHPEELWRRFYHG</sequence>
<evidence type="ECO:0000313" key="7">
    <source>
        <dbReference type="Proteomes" id="UP000184267"/>
    </source>
</evidence>
<evidence type="ECO:0000259" key="5">
    <source>
        <dbReference type="PROSITE" id="PS50865"/>
    </source>
</evidence>
<keyword evidence="7" id="KW-1185">Reference proteome</keyword>
<dbReference type="AlphaFoldDB" id="A0A1M2VTE7"/>
<comment type="caution">
    <text evidence="6">The sequence shown here is derived from an EMBL/GenBank/DDBJ whole genome shotgun (WGS) entry which is preliminary data.</text>
</comment>
<dbReference type="OMA" id="WRRFYHG"/>
<dbReference type="OrthoDB" id="2733483at2759"/>
<keyword evidence="1" id="KW-0479">Metal-binding</keyword>
<dbReference type="Pfam" id="PF01753">
    <property type="entry name" value="zf-MYND"/>
    <property type="match status" value="1"/>
</dbReference>
<dbReference type="InterPro" id="IPR002893">
    <property type="entry name" value="Znf_MYND"/>
</dbReference>
<evidence type="ECO:0000256" key="3">
    <source>
        <dbReference type="ARBA" id="ARBA00022833"/>
    </source>
</evidence>
<gene>
    <name evidence="6" type="ORF">TRAPUB_12599</name>
</gene>
<reference evidence="6 7" key="1">
    <citation type="submission" date="2016-10" db="EMBL/GenBank/DDBJ databases">
        <title>Genome sequence of the basidiomycete white-rot fungus Trametes pubescens.</title>
        <authorList>
            <person name="Makela M.R."/>
            <person name="Granchi Z."/>
            <person name="Peng M."/>
            <person name="De Vries R.P."/>
            <person name="Grigoriev I."/>
            <person name="Riley R."/>
            <person name="Hilden K."/>
        </authorList>
    </citation>
    <scope>NUCLEOTIDE SEQUENCE [LARGE SCALE GENOMIC DNA]</scope>
    <source>
        <strain evidence="6 7">FBCC735</strain>
    </source>
</reference>
<feature type="domain" description="MYND-type" evidence="5">
    <location>
        <begin position="1"/>
        <end position="29"/>
    </location>
</feature>
<protein>
    <recommendedName>
        <fullName evidence="5">MYND-type domain-containing protein</fullName>
    </recommendedName>
</protein>
<dbReference type="SUPFAM" id="SSF144232">
    <property type="entry name" value="HIT/MYND zinc finger-like"/>
    <property type="match status" value="1"/>
</dbReference>
<evidence type="ECO:0000313" key="6">
    <source>
        <dbReference type="EMBL" id="OJT10883.1"/>
    </source>
</evidence>
<proteinExistence type="predicted"/>
<dbReference type="PROSITE" id="PS50865">
    <property type="entry name" value="ZF_MYND_2"/>
    <property type="match status" value="1"/>
</dbReference>
<organism evidence="6 7">
    <name type="scientific">Trametes pubescens</name>
    <name type="common">White-rot fungus</name>
    <dbReference type="NCBI Taxonomy" id="154538"/>
    <lineage>
        <taxon>Eukaryota</taxon>
        <taxon>Fungi</taxon>
        <taxon>Dikarya</taxon>
        <taxon>Basidiomycota</taxon>
        <taxon>Agaricomycotina</taxon>
        <taxon>Agaricomycetes</taxon>
        <taxon>Polyporales</taxon>
        <taxon>Polyporaceae</taxon>
        <taxon>Trametes</taxon>
    </lineage>
</organism>
<evidence type="ECO:0000256" key="2">
    <source>
        <dbReference type="ARBA" id="ARBA00022771"/>
    </source>
</evidence>